<proteinExistence type="predicted"/>
<dbReference type="RefSeq" id="WP_238272137.1">
    <property type="nucleotide sequence ID" value="NZ_BPQG01000030.1"/>
</dbReference>
<organism evidence="1 2">
    <name type="scientific">Methylobacterium cerastii</name>
    <dbReference type="NCBI Taxonomy" id="932741"/>
    <lineage>
        <taxon>Bacteria</taxon>
        <taxon>Pseudomonadati</taxon>
        <taxon>Pseudomonadota</taxon>
        <taxon>Alphaproteobacteria</taxon>
        <taxon>Hyphomicrobiales</taxon>
        <taxon>Methylobacteriaceae</taxon>
        <taxon>Methylobacterium</taxon>
    </lineage>
</organism>
<dbReference type="EMBL" id="BPQG01000030">
    <property type="protein sequence ID" value="GJD44212.1"/>
    <property type="molecule type" value="Genomic_DNA"/>
</dbReference>
<evidence type="ECO:0000313" key="2">
    <source>
        <dbReference type="Proteomes" id="UP001055117"/>
    </source>
</evidence>
<comment type="caution">
    <text evidence="1">The sequence shown here is derived from an EMBL/GenBank/DDBJ whole genome shotgun (WGS) entry which is preliminary data.</text>
</comment>
<evidence type="ECO:0000313" key="1">
    <source>
        <dbReference type="EMBL" id="GJD44212.1"/>
    </source>
</evidence>
<keyword evidence="2" id="KW-1185">Reference proteome</keyword>
<dbReference type="Proteomes" id="UP001055117">
    <property type="component" value="Unassembled WGS sequence"/>
</dbReference>
<name>A0ABQ4QH39_9HYPH</name>
<reference evidence="1 2" key="1">
    <citation type="journal article" date="2021" name="Front. Microbiol.">
        <title>Comprehensive Comparative Genomics and Phenotyping of Methylobacterium Species.</title>
        <authorList>
            <person name="Alessa O."/>
            <person name="Ogura Y."/>
            <person name="Fujitani Y."/>
            <person name="Takami H."/>
            <person name="Hayashi T."/>
            <person name="Sahin N."/>
            <person name="Tani A."/>
        </authorList>
    </citation>
    <scope>NUCLEOTIDE SEQUENCE [LARGE SCALE GENOMIC DNA]</scope>
    <source>
        <strain evidence="1 2">DSM 23679</strain>
    </source>
</reference>
<accession>A0ABQ4QH39</accession>
<sequence length="86" mass="9144">MRYTLHQLAAGSYDLALDGVIVGGVVRETTAGGALTGWCAELLEDLPVATRPRPFDCVEHRFPTLEAATAWLGGARIVSAPSLHLN</sequence>
<protein>
    <submittedName>
        <fullName evidence="1">Uncharacterized protein</fullName>
    </submittedName>
</protein>
<gene>
    <name evidence="1" type="ORF">AFCDBAGC_2078</name>
</gene>